<comment type="caution">
    <text evidence="1">The sequence shown here is derived from an EMBL/GenBank/DDBJ whole genome shotgun (WGS) entry which is preliminary data.</text>
</comment>
<reference evidence="1" key="1">
    <citation type="journal article" date="2021" name="Front. Plant Sci.">
        <title>Chromosome-Scale Genome Assembly for Chinese Sour Jujube and Insights Into Its Genome Evolution and Domestication Signature.</title>
        <authorList>
            <person name="Shen L.-Y."/>
            <person name="Luo H."/>
            <person name="Wang X.-L."/>
            <person name="Wang X.-M."/>
            <person name="Qiu X.-J."/>
            <person name="Liu H."/>
            <person name="Zhou S.-S."/>
            <person name="Jia K.-H."/>
            <person name="Nie S."/>
            <person name="Bao Y.-T."/>
            <person name="Zhang R.-G."/>
            <person name="Yun Q.-Z."/>
            <person name="Chai Y.-H."/>
            <person name="Lu J.-Y."/>
            <person name="Li Y."/>
            <person name="Zhao S.-W."/>
            <person name="Mao J.-F."/>
            <person name="Jia S.-G."/>
            <person name="Mao Y.-M."/>
        </authorList>
    </citation>
    <scope>NUCLEOTIDE SEQUENCE</scope>
    <source>
        <strain evidence="1">AT0</strain>
        <tissue evidence="1">Leaf</tissue>
    </source>
</reference>
<dbReference type="AlphaFoldDB" id="A0A978U7T1"/>
<evidence type="ECO:0000313" key="2">
    <source>
        <dbReference type="Proteomes" id="UP000813462"/>
    </source>
</evidence>
<proteinExistence type="predicted"/>
<gene>
    <name evidence="1" type="ORF">FEM48_ZijujUnG0123800</name>
</gene>
<accession>A0A978U7T1</accession>
<organism evidence="1 2">
    <name type="scientific">Ziziphus jujuba var. spinosa</name>
    <dbReference type="NCBI Taxonomy" id="714518"/>
    <lineage>
        <taxon>Eukaryota</taxon>
        <taxon>Viridiplantae</taxon>
        <taxon>Streptophyta</taxon>
        <taxon>Embryophyta</taxon>
        <taxon>Tracheophyta</taxon>
        <taxon>Spermatophyta</taxon>
        <taxon>Magnoliopsida</taxon>
        <taxon>eudicotyledons</taxon>
        <taxon>Gunneridae</taxon>
        <taxon>Pentapetalae</taxon>
        <taxon>rosids</taxon>
        <taxon>fabids</taxon>
        <taxon>Rosales</taxon>
        <taxon>Rhamnaceae</taxon>
        <taxon>Paliureae</taxon>
        <taxon>Ziziphus</taxon>
    </lineage>
</organism>
<dbReference type="Proteomes" id="UP000813462">
    <property type="component" value="Unassembled WGS sequence"/>
</dbReference>
<name>A0A978U7T1_ZIZJJ</name>
<sequence length="160" mass="18237">MLMKLIKHIYIYIYIIGVRNNKGDSHGKTRAFFYLHSVCGSTDEGDSYSRRADDYTILHSAIEGEFMDLASWIIQKYEKLVHSVNEKGYTTLDLLASKPAAFLNGLSVDLQLDDGFRGEVDMEYEGMILELPYISSAYTVDTEKDAKILFSTKQRVDLND</sequence>
<evidence type="ECO:0000313" key="1">
    <source>
        <dbReference type="EMBL" id="KAH7510495.1"/>
    </source>
</evidence>
<dbReference type="EMBL" id="JAEACU010000512">
    <property type="protein sequence ID" value="KAH7510495.1"/>
    <property type="molecule type" value="Genomic_DNA"/>
</dbReference>
<protein>
    <submittedName>
        <fullName evidence="1">Uncharacterized protein</fullName>
    </submittedName>
</protein>